<feature type="domain" description="Protein kinase" evidence="15">
    <location>
        <begin position="395"/>
        <end position="700"/>
    </location>
</feature>
<feature type="compositionally biased region" description="Low complexity" evidence="12">
    <location>
        <begin position="302"/>
        <end position="321"/>
    </location>
</feature>
<keyword evidence="1" id="KW-0433">Leucine-rich repeat</keyword>
<evidence type="ECO:0000256" key="12">
    <source>
        <dbReference type="SAM" id="MobiDB-lite"/>
    </source>
</evidence>
<evidence type="ECO:0000256" key="9">
    <source>
        <dbReference type="ARBA" id="ARBA00023170"/>
    </source>
</evidence>
<feature type="signal peptide" evidence="14">
    <location>
        <begin position="1"/>
        <end position="27"/>
    </location>
</feature>
<evidence type="ECO:0000313" key="16">
    <source>
        <dbReference type="EMBL" id="KAH7441556.1"/>
    </source>
</evidence>
<evidence type="ECO:0000256" key="6">
    <source>
        <dbReference type="ARBA" id="ARBA00022840"/>
    </source>
</evidence>
<evidence type="ECO:0000256" key="3">
    <source>
        <dbReference type="ARBA" id="ARBA00022729"/>
    </source>
</evidence>
<dbReference type="SUPFAM" id="SSF52058">
    <property type="entry name" value="L domain-like"/>
    <property type="match status" value="1"/>
</dbReference>
<evidence type="ECO:0000259" key="15">
    <source>
        <dbReference type="PROSITE" id="PS50011"/>
    </source>
</evidence>
<dbReference type="InterPro" id="IPR000719">
    <property type="entry name" value="Prot_kinase_dom"/>
</dbReference>
<reference evidence="16" key="1">
    <citation type="submission" date="2021-08" db="EMBL/GenBank/DDBJ databases">
        <title>WGS assembly of Ceratopteris richardii.</title>
        <authorList>
            <person name="Marchant D.B."/>
            <person name="Chen G."/>
            <person name="Jenkins J."/>
            <person name="Shu S."/>
            <person name="Leebens-Mack J."/>
            <person name="Grimwood J."/>
            <person name="Schmutz J."/>
            <person name="Soltis P."/>
            <person name="Soltis D."/>
            <person name="Chen Z.-H."/>
        </authorList>
    </citation>
    <scope>NUCLEOTIDE SEQUENCE</scope>
    <source>
        <strain evidence="16">Whitten #5841</strain>
        <tissue evidence="16">Leaf</tissue>
    </source>
</reference>
<sequence>MHIQRTEETTPHLLFALILILLTPAAGLSTEGWALLNFRSNIEDDPTGALSHWSVDDNNPCNWLGVSCTFGNVTSLNLSGLSLRGKLSAQLDQLINLQELLLRGNALTGCIPYQLGRLSKLKVLDLANNQFSGELPEDIGNLSSLSRLYLENNNFEGVIPAGLASLENLCELTVSLNKFTGTIPGDIFTSNADGHLNGSSTLKSGVCKLQNLQVADFSSNYFKGCLPMCLQHLPSVSFSLNCLSGEGLPYQRPVEECTRASYPVLRRHLLETDGKVVDSTVTNTTTDTLEISHGSPSPSPSPLSSFDFSPAPSAPSPSQFPVNKDNTGMLAPEPASFMLPLLPSEDHPSSASKRGAVIAGICLSCLFVFGIAIWLCYRHKSTAVRPWRASMSGELRRGFTKGVPAYSRVELETACEDFSNIIGFSPDIVLFKGILSNGVEIAVTSIRKSAKSWSNNSELIFWQKVECLSQMKHQNLLNLIGFCAEEEPFIRMLVFEYVPNGTVHEQLHNKDSEHLDWETRMRIIMGVAYALEYMHYGSDFPVAHTKLDTKSVYLTEDFTPKLADFGVWKASKMQVNKALYEKSQDLGHEELELSDRLVPQLESNIFDFGVFLLEMVTGKFAPSKEQASIREWASHYIRPTKQEIACTVDPSLESYNTHELNVVAGVAYDCLQPDISRSLTMKEISLSLSSSLSSIKEPIINRSSPLVWAELQILSQD</sequence>
<dbReference type="InterPro" id="IPR013210">
    <property type="entry name" value="LRR_N_plant-typ"/>
</dbReference>
<dbReference type="OMA" id="SWNTAQP"/>
<comment type="subcellular location">
    <subcellularLocation>
        <location evidence="11">Endomembrane system</location>
        <topology evidence="11">Single-pass type I membrane protein</topology>
    </subcellularLocation>
</comment>
<keyword evidence="2 13" id="KW-0812">Transmembrane</keyword>
<dbReference type="PROSITE" id="PS50011">
    <property type="entry name" value="PROTEIN_KINASE_DOM"/>
    <property type="match status" value="1"/>
</dbReference>
<evidence type="ECO:0000313" key="17">
    <source>
        <dbReference type="Proteomes" id="UP000825935"/>
    </source>
</evidence>
<dbReference type="Pfam" id="PF13855">
    <property type="entry name" value="LRR_8"/>
    <property type="match status" value="1"/>
</dbReference>
<dbReference type="InterPro" id="IPR032675">
    <property type="entry name" value="LRR_dom_sf"/>
</dbReference>
<name>A0A8T2V699_CERRI</name>
<dbReference type="GO" id="GO:0005524">
    <property type="term" value="F:ATP binding"/>
    <property type="evidence" value="ECO:0007669"/>
    <property type="project" value="UniProtKB-KW"/>
</dbReference>
<gene>
    <name evidence="16" type="ORF">KP509_03G043500</name>
</gene>
<dbReference type="FunFam" id="3.80.10.10:FF:000101">
    <property type="entry name" value="LRR receptor-like serine/threonine-protein kinase ERECTA"/>
    <property type="match status" value="1"/>
</dbReference>
<keyword evidence="5" id="KW-0547">Nucleotide-binding</keyword>
<dbReference type="OrthoDB" id="291737at2759"/>
<dbReference type="Proteomes" id="UP000825935">
    <property type="component" value="Chromosome 3"/>
</dbReference>
<feature type="transmembrane region" description="Helical" evidence="13">
    <location>
        <begin position="356"/>
        <end position="377"/>
    </location>
</feature>
<keyword evidence="4" id="KW-0677">Repeat</keyword>
<dbReference type="InterPro" id="IPR011009">
    <property type="entry name" value="Kinase-like_dom_sf"/>
</dbReference>
<dbReference type="InterPro" id="IPR020635">
    <property type="entry name" value="Tyr_kinase_cat_dom"/>
</dbReference>
<evidence type="ECO:0000256" key="4">
    <source>
        <dbReference type="ARBA" id="ARBA00022737"/>
    </source>
</evidence>
<dbReference type="Gene3D" id="3.80.10.10">
    <property type="entry name" value="Ribonuclease Inhibitor"/>
    <property type="match status" value="2"/>
</dbReference>
<evidence type="ECO:0000256" key="7">
    <source>
        <dbReference type="ARBA" id="ARBA00022989"/>
    </source>
</evidence>
<accession>A0A8T2V699</accession>
<evidence type="ECO:0000256" key="14">
    <source>
        <dbReference type="SAM" id="SignalP"/>
    </source>
</evidence>
<organism evidence="16 17">
    <name type="scientific">Ceratopteris richardii</name>
    <name type="common">Triangle waterfern</name>
    <dbReference type="NCBI Taxonomy" id="49495"/>
    <lineage>
        <taxon>Eukaryota</taxon>
        <taxon>Viridiplantae</taxon>
        <taxon>Streptophyta</taxon>
        <taxon>Embryophyta</taxon>
        <taxon>Tracheophyta</taxon>
        <taxon>Polypodiopsida</taxon>
        <taxon>Polypodiidae</taxon>
        <taxon>Polypodiales</taxon>
        <taxon>Pteridineae</taxon>
        <taxon>Pteridaceae</taxon>
        <taxon>Parkerioideae</taxon>
        <taxon>Ceratopteris</taxon>
    </lineage>
</organism>
<dbReference type="Gene3D" id="1.10.510.10">
    <property type="entry name" value="Transferase(Phosphotransferase) domain 1"/>
    <property type="match status" value="1"/>
</dbReference>
<dbReference type="InterPro" id="IPR001611">
    <property type="entry name" value="Leu-rich_rpt"/>
</dbReference>
<protein>
    <recommendedName>
        <fullName evidence="15">Protein kinase domain-containing protein</fullName>
    </recommendedName>
</protein>
<dbReference type="InterPro" id="IPR001245">
    <property type="entry name" value="Ser-Thr/Tyr_kinase_cat_dom"/>
</dbReference>
<keyword evidence="17" id="KW-1185">Reference proteome</keyword>
<keyword evidence="8 13" id="KW-0472">Membrane</keyword>
<comment type="caution">
    <text evidence="16">The sequence shown here is derived from an EMBL/GenBank/DDBJ whole genome shotgun (WGS) entry which is preliminary data.</text>
</comment>
<dbReference type="EMBL" id="CM035408">
    <property type="protein sequence ID" value="KAH7441556.1"/>
    <property type="molecule type" value="Genomic_DNA"/>
</dbReference>
<proteinExistence type="predicted"/>
<dbReference type="AlphaFoldDB" id="A0A8T2V699"/>
<evidence type="ECO:0000256" key="11">
    <source>
        <dbReference type="ARBA" id="ARBA00046288"/>
    </source>
</evidence>
<keyword evidence="9" id="KW-0675">Receptor</keyword>
<dbReference type="Pfam" id="PF07714">
    <property type="entry name" value="PK_Tyr_Ser-Thr"/>
    <property type="match status" value="1"/>
</dbReference>
<dbReference type="SUPFAM" id="SSF56112">
    <property type="entry name" value="Protein kinase-like (PK-like)"/>
    <property type="match status" value="1"/>
</dbReference>
<keyword evidence="7 13" id="KW-1133">Transmembrane helix</keyword>
<evidence type="ECO:0000256" key="8">
    <source>
        <dbReference type="ARBA" id="ARBA00023136"/>
    </source>
</evidence>
<feature type="chain" id="PRO_5035792860" description="Protein kinase domain-containing protein" evidence="14">
    <location>
        <begin position="28"/>
        <end position="717"/>
    </location>
</feature>
<evidence type="ECO:0000256" key="2">
    <source>
        <dbReference type="ARBA" id="ARBA00022692"/>
    </source>
</evidence>
<dbReference type="PANTHER" id="PTHR46084:SF14">
    <property type="entry name" value="PROTEIN KINASE DOMAIN-CONTAINING PROTEIN"/>
    <property type="match status" value="1"/>
</dbReference>
<dbReference type="GO" id="GO:0004713">
    <property type="term" value="F:protein tyrosine kinase activity"/>
    <property type="evidence" value="ECO:0007669"/>
    <property type="project" value="InterPro"/>
</dbReference>
<dbReference type="Pfam" id="PF08263">
    <property type="entry name" value="LRRNT_2"/>
    <property type="match status" value="1"/>
</dbReference>
<dbReference type="PANTHER" id="PTHR46084">
    <property type="entry name" value="PROTEIN MALE DISCOVERER 2"/>
    <property type="match status" value="1"/>
</dbReference>
<evidence type="ECO:0000256" key="13">
    <source>
        <dbReference type="SAM" id="Phobius"/>
    </source>
</evidence>
<evidence type="ECO:0000256" key="10">
    <source>
        <dbReference type="ARBA" id="ARBA00023180"/>
    </source>
</evidence>
<dbReference type="GO" id="GO:0012505">
    <property type="term" value="C:endomembrane system"/>
    <property type="evidence" value="ECO:0007669"/>
    <property type="project" value="UniProtKB-SubCell"/>
</dbReference>
<evidence type="ECO:0000256" key="5">
    <source>
        <dbReference type="ARBA" id="ARBA00022741"/>
    </source>
</evidence>
<dbReference type="SMART" id="SM00219">
    <property type="entry name" value="TyrKc"/>
    <property type="match status" value="1"/>
</dbReference>
<keyword evidence="10" id="KW-0325">Glycoprotein</keyword>
<dbReference type="Gene3D" id="3.30.200.20">
    <property type="entry name" value="Phosphorylase Kinase, domain 1"/>
    <property type="match status" value="1"/>
</dbReference>
<keyword evidence="6" id="KW-0067">ATP-binding</keyword>
<evidence type="ECO:0000256" key="1">
    <source>
        <dbReference type="ARBA" id="ARBA00022614"/>
    </source>
</evidence>
<keyword evidence="3 14" id="KW-0732">Signal</keyword>
<dbReference type="FunFam" id="3.30.200.20:FF:000489">
    <property type="entry name" value="Inactive receptor-like serine/threonine-protein kinase"/>
    <property type="match status" value="1"/>
</dbReference>
<feature type="region of interest" description="Disordered" evidence="12">
    <location>
        <begin position="286"/>
        <end position="326"/>
    </location>
</feature>